<organism evidence="1">
    <name type="scientific">Anguilla anguilla</name>
    <name type="common">European freshwater eel</name>
    <name type="synonym">Muraena anguilla</name>
    <dbReference type="NCBI Taxonomy" id="7936"/>
    <lineage>
        <taxon>Eukaryota</taxon>
        <taxon>Metazoa</taxon>
        <taxon>Chordata</taxon>
        <taxon>Craniata</taxon>
        <taxon>Vertebrata</taxon>
        <taxon>Euteleostomi</taxon>
        <taxon>Actinopterygii</taxon>
        <taxon>Neopterygii</taxon>
        <taxon>Teleostei</taxon>
        <taxon>Anguilliformes</taxon>
        <taxon>Anguillidae</taxon>
        <taxon>Anguilla</taxon>
    </lineage>
</organism>
<name>A0A0E9W4C6_ANGAN</name>
<protein>
    <submittedName>
        <fullName evidence="1">Uncharacterized protein</fullName>
    </submittedName>
</protein>
<proteinExistence type="predicted"/>
<accession>A0A0E9W4C6</accession>
<evidence type="ECO:0000313" key="1">
    <source>
        <dbReference type="EMBL" id="JAH85207.1"/>
    </source>
</evidence>
<dbReference type="AlphaFoldDB" id="A0A0E9W4C6"/>
<sequence>MHGVVSMTRWHQRCLFLHKKQ</sequence>
<reference evidence="1" key="2">
    <citation type="journal article" date="2015" name="Fish Shellfish Immunol.">
        <title>Early steps in the European eel (Anguilla anguilla)-Vibrio vulnificus interaction in the gills: Role of the RtxA13 toxin.</title>
        <authorList>
            <person name="Callol A."/>
            <person name="Pajuelo D."/>
            <person name="Ebbesson L."/>
            <person name="Teles M."/>
            <person name="MacKenzie S."/>
            <person name="Amaro C."/>
        </authorList>
    </citation>
    <scope>NUCLEOTIDE SEQUENCE</scope>
</reference>
<dbReference type="EMBL" id="GBXM01023370">
    <property type="protein sequence ID" value="JAH85207.1"/>
    <property type="molecule type" value="Transcribed_RNA"/>
</dbReference>
<reference evidence="1" key="1">
    <citation type="submission" date="2014-11" db="EMBL/GenBank/DDBJ databases">
        <authorList>
            <person name="Amaro Gonzalez C."/>
        </authorList>
    </citation>
    <scope>NUCLEOTIDE SEQUENCE</scope>
</reference>